<sequence>MGYSTAFEGQFNFSRSLTETERNILKEFTDKTHDVAIMPSTWCQWVSNENGTALVWDGGEKFNTYIEWLHYLIKNYFEQWGIKLDGEVNWYGDESADKGIITIKDNYMTIKALYK</sequence>
<evidence type="ECO:0000313" key="1">
    <source>
        <dbReference type="EMBL" id="MDJ1505212.1"/>
    </source>
</evidence>
<reference evidence="1" key="1">
    <citation type="submission" date="2023-05" db="EMBL/GenBank/DDBJ databases">
        <authorList>
            <person name="Zhang X."/>
        </authorList>
    </citation>
    <scope>NUCLEOTIDE SEQUENCE</scope>
    <source>
        <strain evidence="1">BD1B2-1</strain>
    </source>
</reference>
<accession>A0AAE3RBI8</accession>
<organism evidence="1 2">
    <name type="scientific">Xanthocytophaga agilis</name>
    <dbReference type="NCBI Taxonomy" id="3048010"/>
    <lineage>
        <taxon>Bacteria</taxon>
        <taxon>Pseudomonadati</taxon>
        <taxon>Bacteroidota</taxon>
        <taxon>Cytophagia</taxon>
        <taxon>Cytophagales</taxon>
        <taxon>Rhodocytophagaceae</taxon>
        <taxon>Xanthocytophaga</taxon>
    </lineage>
</organism>
<dbReference type="AlphaFoldDB" id="A0AAE3RBI8"/>
<evidence type="ECO:0000313" key="2">
    <source>
        <dbReference type="Proteomes" id="UP001232063"/>
    </source>
</evidence>
<dbReference type="EMBL" id="JASJOU010000015">
    <property type="protein sequence ID" value="MDJ1505212.1"/>
    <property type="molecule type" value="Genomic_DNA"/>
</dbReference>
<keyword evidence="2" id="KW-1185">Reference proteome</keyword>
<name>A0AAE3RBI8_9BACT</name>
<dbReference type="Proteomes" id="UP001232063">
    <property type="component" value="Unassembled WGS sequence"/>
</dbReference>
<gene>
    <name evidence="1" type="ORF">QNI22_31440</name>
</gene>
<comment type="caution">
    <text evidence="1">The sequence shown here is derived from an EMBL/GenBank/DDBJ whole genome shotgun (WGS) entry which is preliminary data.</text>
</comment>
<proteinExistence type="predicted"/>
<protein>
    <submittedName>
        <fullName evidence="1">Uncharacterized protein</fullName>
    </submittedName>
</protein>
<dbReference type="RefSeq" id="WP_314517071.1">
    <property type="nucleotide sequence ID" value="NZ_JASJOU010000015.1"/>
</dbReference>